<gene>
    <name evidence="9" type="ORF">KUTeg_022416</name>
</gene>
<evidence type="ECO:0000256" key="4">
    <source>
        <dbReference type="ARBA" id="ARBA00022989"/>
    </source>
</evidence>
<feature type="transmembrane region" description="Helical" evidence="7">
    <location>
        <begin position="165"/>
        <end position="188"/>
    </location>
</feature>
<dbReference type="Proteomes" id="UP001217089">
    <property type="component" value="Unassembled WGS sequence"/>
</dbReference>
<reference evidence="9 10" key="1">
    <citation type="submission" date="2022-12" db="EMBL/GenBank/DDBJ databases">
        <title>Chromosome-level genome of Tegillarca granosa.</title>
        <authorList>
            <person name="Kim J."/>
        </authorList>
    </citation>
    <scope>NUCLEOTIDE SEQUENCE [LARGE SCALE GENOMIC DNA]</scope>
    <source>
        <strain evidence="9">Teg-2019</strain>
        <tissue evidence="9">Adductor muscle</tissue>
    </source>
</reference>
<evidence type="ECO:0000256" key="5">
    <source>
        <dbReference type="ARBA" id="ARBA00023136"/>
    </source>
</evidence>
<dbReference type="Gene3D" id="1.20.1070.10">
    <property type="entry name" value="Rhodopsin 7-helix transmembrane proteins"/>
    <property type="match status" value="1"/>
</dbReference>
<feature type="transmembrane region" description="Helical" evidence="7">
    <location>
        <begin position="121"/>
        <end position="141"/>
    </location>
</feature>
<feature type="transmembrane region" description="Helical" evidence="7">
    <location>
        <begin position="253"/>
        <end position="272"/>
    </location>
</feature>
<feature type="transmembrane region" description="Helical" evidence="7">
    <location>
        <begin position="40"/>
        <end position="59"/>
    </location>
</feature>
<evidence type="ECO:0000256" key="1">
    <source>
        <dbReference type="ARBA" id="ARBA00004651"/>
    </source>
</evidence>
<evidence type="ECO:0000256" key="3">
    <source>
        <dbReference type="ARBA" id="ARBA00022692"/>
    </source>
</evidence>
<dbReference type="CDD" id="cd00637">
    <property type="entry name" value="7tm_classA_rhodopsin-like"/>
    <property type="match status" value="1"/>
</dbReference>
<evidence type="ECO:0000313" key="10">
    <source>
        <dbReference type="Proteomes" id="UP001217089"/>
    </source>
</evidence>
<dbReference type="EMBL" id="JARBDR010000919">
    <property type="protein sequence ID" value="KAJ8300897.1"/>
    <property type="molecule type" value="Genomic_DNA"/>
</dbReference>
<evidence type="ECO:0000256" key="2">
    <source>
        <dbReference type="ARBA" id="ARBA00022475"/>
    </source>
</evidence>
<sequence>MQFNGESLVTSFFTIAIVVTNTLVLLVIAWTEALRNINKVFLTSLTLADLCVGIFITPFAVYSTFSNSWIYDDQKFCHFVAYLLAIFFIAGVYSLSWISVDHYLAIRKPQHHKTAMTPTRSLCWIAFAWLAAVSFCSPPLFTERASYYPELFMCSIDAGPQKPYFITAGILVMFPAVLALMFTNAYLFTKSFSKKRLMYETILIDTATRPRNYFMNFLISIIFVIVWLPWFVLQGYGAFVEDLRYYPHKVHFYLLWLAIGNSSYKFILYVSMSADFRRGLRQLCSRRDCRCPDCTMPENISINFVTVHSGK</sequence>
<accession>A0ABQ9EBF2</accession>
<feature type="transmembrane region" description="Helical" evidence="7">
    <location>
        <begin position="213"/>
        <end position="233"/>
    </location>
</feature>
<dbReference type="Pfam" id="PF00001">
    <property type="entry name" value="7tm_1"/>
    <property type="match status" value="1"/>
</dbReference>
<dbReference type="PANTHER" id="PTHR24241">
    <property type="entry name" value="NEUROPEPTIDE RECEPTOR-RELATED G-PROTEIN COUPLED RECEPTOR"/>
    <property type="match status" value="1"/>
</dbReference>
<evidence type="ECO:0000313" key="9">
    <source>
        <dbReference type="EMBL" id="KAJ8300897.1"/>
    </source>
</evidence>
<keyword evidence="4 7" id="KW-1133">Transmembrane helix</keyword>
<dbReference type="PROSITE" id="PS50262">
    <property type="entry name" value="G_PROTEIN_RECEP_F1_2"/>
    <property type="match status" value="1"/>
</dbReference>
<dbReference type="SUPFAM" id="SSF81321">
    <property type="entry name" value="Family A G protein-coupled receptor-like"/>
    <property type="match status" value="1"/>
</dbReference>
<keyword evidence="3 7" id="KW-0812">Transmembrane</keyword>
<feature type="transmembrane region" description="Helical" evidence="7">
    <location>
        <begin position="12"/>
        <end position="33"/>
    </location>
</feature>
<dbReference type="PANTHER" id="PTHR24241:SF170">
    <property type="entry name" value="G-PROTEIN COUPLED RECEPTORS FAMILY 1 PROFILE DOMAIN-CONTAINING PROTEIN"/>
    <property type="match status" value="1"/>
</dbReference>
<evidence type="ECO:0000256" key="6">
    <source>
        <dbReference type="ARBA" id="ARBA00023170"/>
    </source>
</evidence>
<protein>
    <recommendedName>
        <fullName evidence="8">G-protein coupled receptors family 1 profile domain-containing protein</fullName>
    </recommendedName>
</protein>
<comment type="subcellular location">
    <subcellularLocation>
        <location evidence="1">Cell membrane</location>
        <topology evidence="1">Multi-pass membrane protein</topology>
    </subcellularLocation>
</comment>
<name>A0ABQ9EBF2_TEGGR</name>
<keyword evidence="10" id="KW-1185">Reference proteome</keyword>
<evidence type="ECO:0000259" key="8">
    <source>
        <dbReference type="PROSITE" id="PS50262"/>
    </source>
</evidence>
<feature type="transmembrane region" description="Helical" evidence="7">
    <location>
        <begin position="79"/>
        <end position="100"/>
    </location>
</feature>
<keyword evidence="5 7" id="KW-0472">Membrane</keyword>
<dbReference type="PRINTS" id="PR00237">
    <property type="entry name" value="GPCRRHODOPSN"/>
</dbReference>
<comment type="caution">
    <text evidence="9">The sequence shown here is derived from an EMBL/GenBank/DDBJ whole genome shotgun (WGS) entry which is preliminary data.</text>
</comment>
<organism evidence="9 10">
    <name type="scientific">Tegillarca granosa</name>
    <name type="common">Malaysian cockle</name>
    <name type="synonym">Anadara granosa</name>
    <dbReference type="NCBI Taxonomy" id="220873"/>
    <lineage>
        <taxon>Eukaryota</taxon>
        <taxon>Metazoa</taxon>
        <taxon>Spiralia</taxon>
        <taxon>Lophotrochozoa</taxon>
        <taxon>Mollusca</taxon>
        <taxon>Bivalvia</taxon>
        <taxon>Autobranchia</taxon>
        <taxon>Pteriomorphia</taxon>
        <taxon>Arcoida</taxon>
        <taxon>Arcoidea</taxon>
        <taxon>Arcidae</taxon>
        <taxon>Tegillarca</taxon>
    </lineage>
</organism>
<evidence type="ECO:0000256" key="7">
    <source>
        <dbReference type="SAM" id="Phobius"/>
    </source>
</evidence>
<feature type="domain" description="G-protein coupled receptors family 1 profile" evidence="8">
    <location>
        <begin position="20"/>
        <end position="269"/>
    </location>
</feature>
<keyword evidence="6" id="KW-0675">Receptor</keyword>
<dbReference type="InterPro" id="IPR017452">
    <property type="entry name" value="GPCR_Rhodpsn_7TM"/>
</dbReference>
<dbReference type="InterPro" id="IPR000276">
    <property type="entry name" value="GPCR_Rhodpsn"/>
</dbReference>
<keyword evidence="2" id="KW-1003">Cell membrane</keyword>
<proteinExistence type="predicted"/>